<organism evidence="22 23">
    <name type="scientific">Paramecium primaurelia</name>
    <dbReference type="NCBI Taxonomy" id="5886"/>
    <lineage>
        <taxon>Eukaryota</taxon>
        <taxon>Sar</taxon>
        <taxon>Alveolata</taxon>
        <taxon>Ciliophora</taxon>
        <taxon>Intramacronucleata</taxon>
        <taxon>Oligohymenophorea</taxon>
        <taxon>Peniculida</taxon>
        <taxon>Parameciidae</taxon>
        <taxon>Paramecium</taxon>
    </lineage>
</organism>
<dbReference type="PROSITE" id="PS00379">
    <property type="entry name" value="CDP_ALCOHOL_P_TRANSF"/>
    <property type="match status" value="1"/>
</dbReference>
<evidence type="ECO:0000256" key="13">
    <source>
        <dbReference type="ARBA" id="ARBA00023136"/>
    </source>
</evidence>
<comment type="caution">
    <text evidence="22">The sequence shown here is derived from an EMBL/GenBank/DDBJ whole genome shotgun (WGS) entry which is preliminary data.</text>
</comment>
<dbReference type="InterPro" id="IPR000462">
    <property type="entry name" value="CDP-OH_P_trans"/>
</dbReference>
<evidence type="ECO:0000256" key="17">
    <source>
        <dbReference type="ARBA" id="ARBA00050166"/>
    </source>
</evidence>
<evidence type="ECO:0000256" key="5">
    <source>
        <dbReference type="ARBA" id="ARBA00022516"/>
    </source>
</evidence>
<dbReference type="GO" id="GO:0003881">
    <property type="term" value="F:CDP-diacylglycerol-inositol 3-phosphatidyltransferase activity"/>
    <property type="evidence" value="ECO:0007669"/>
    <property type="project" value="UniProtKB-EC"/>
</dbReference>
<evidence type="ECO:0000256" key="18">
    <source>
        <dbReference type="ARBA" id="ARBA00070582"/>
    </source>
</evidence>
<keyword evidence="13 19" id="KW-0472">Membrane</keyword>
<comment type="catalytic activity">
    <reaction evidence="17 19">
        <text>a CDP-1,2-diacyl-sn-glycerol + myo-inositol = a 1,2-diacyl-sn-glycero-3-phospho-(1D-myo-inositol) + CMP + H(+)</text>
        <dbReference type="Rhea" id="RHEA:11580"/>
        <dbReference type="ChEBI" id="CHEBI:15378"/>
        <dbReference type="ChEBI" id="CHEBI:17268"/>
        <dbReference type="ChEBI" id="CHEBI:57880"/>
        <dbReference type="ChEBI" id="CHEBI:58332"/>
        <dbReference type="ChEBI" id="CHEBI:60377"/>
        <dbReference type="EC" id="2.7.8.11"/>
    </reaction>
</comment>
<evidence type="ECO:0000256" key="9">
    <source>
        <dbReference type="ARBA" id="ARBA00022824"/>
    </source>
</evidence>
<keyword evidence="9" id="KW-0256">Endoplasmic reticulum</keyword>
<proteinExistence type="inferred from homology"/>
<protein>
    <recommendedName>
        <fullName evidence="18 19">CDP-diacylglycerol--inositol 3-phosphatidyltransferase</fullName>
        <ecNumber evidence="19">2.7.8.11</ecNumber>
    </recommendedName>
</protein>
<evidence type="ECO:0000256" key="12">
    <source>
        <dbReference type="ARBA" id="ARBA00023098"/>
    </source>
</evidence>
<keyword evidence="14 19" id="KW-0594">Phospholipid biosynthesis</keyword>
<sequence>MSVYFYIPNLIGYARVICALVFCYTGSFNPIVSAIVYSVSQLGDLFDGMAARKFNQCSVFGSVLDMVTDRFSNACLLAVLYKLYPTIGFLFLWALALDLCSHWYQMYSTLYCNEKHHKTAVSKYKILEIYYKVPYMLFFMVLLSETAMVTLYLNVFIDWFVIQILMYVSVPFLCLKHYINFIQLISASDKIIEKEQNKF</sequence>
<name>A0A8S1KYL3_PARPR</name>
<evidence type="ECO:0000256" key="11">
    <source>
        <dbReference type="ARBA" id="ARBA00022989"/>
    </source>
</evidence>
<evidence type="ECO:0000256" key="21">
    <source>
        <dbReference type="SAM" id="Phobius"/>
    </source>
</evidence>
<evidence type="ECO:0000256" key="14">
    <source>
        <dbReference type="ARBA" id="ARBA00023209"/>
    </source>
</evidence>
<keyword evidence="6 19" id="KW-0808">Transferase</keyword>
<dbReference type="PANTHER" id="PTHR15362">
    <property type="entry name" value="PHOSPHATIDYLINOSITOL SYNTHASE"/>
    <property type="match status" value="1"/>
</dbReference>
<keyword evidence="10" id="KW-0460">Magnesium</keyword>
<feature type="transmembrane region" description="Helical" evidence="21">
    <location>
        <begin position="133"/>
        <end position="153"/>
    </location>
</feature>
<evidence type="ECO:0000256" key="4">
    <source>
        <dbReference type="ARBA" id="ARBA00010441"/>
    </source>
</evidence>
<dbReference type="AlphaFoldDB" id="A0A8S1KYL3"/>
<accession>A0A8S1KYL3</accession>
<feature type="transmembrane region" description="Helical" evidence="21">
    <location>
        <begin position="159"/>
        <end position="179"/>
    </location>
</feature>
<evidence type="ECO:0000256" key="20">
    <source>
        <dbReference type="RuleBase" id="RU003750"/>
    </source>
</evidence>
<dbReference type="Pfam" id="PF01066">
    <property type="entry name" value="CDP-OH_P_transf"/>
    <property type="match status" value="1"/>
</dbReference>
<feature type="transmembrane region" description="Helical" evidence="21">
    <location>
        <begin position="12"/>
        <end position="39"/>
    </location>
</feature>
<dbReference type="GO" id="GO:0006661">
    <property type="term" value="P:phosphatidylinositol biosynthetic process"/>
    <property type="evidence" value="ECO:0007669"/>
    <property type="project" value="TreeGrafter"/>
</dbReference>
<evidence type="ECO:0000256" key="7">
    <source>
        <dbReference type="ARBA" id="ARBA00022692"/>
    </source>
</evidence>
<evidence type="ECO:0000256" key="3">
    <source>
        <dbReference type="ARBA" id="ARBA00004477"/>
    </source>
</evidence>
<comment type="similarity">
    <text evidence="4 19 20">Belongs to the CDP-alcohol phosphatidyltransferase class-I family.</text>
</comment>
<evidence type="ECO:0000256" key="16">
    <source>
        <dbReference type="ARBA" id="ARBA00023264"/>
    </source>
</evidence>
<feature type="transmembrane region" description="Helical" evidence="21">
    <location>
        <begin position="71"/>
        <end position="96"/>
    </location>
</feature>
<dbReference type="Proteomes" id="UP000688137">
    <property type="component" value="Unassembled WGS sequence"/>
</dbReference>
<keyword evidence="7 21" id="KW-0812">Transmembrane</keyword>
<evidence type="ECO:0000256" key="8">
    <source>
        <dbReference type="ARBA" id="ARBA00022723"/>
    </source>
</evidence>
<dbReference type="GO" id="GO:0005789">
    <property type="term" value="C:endoplasmic reticulum membrane"/>
    <property type="evidence" value="ECO:0007669"/>
    <property type="project" value="UniProtKB-SubCell"/>
</dbReference>
<comment type="cofactor">
    <cofactor evidence="2">
        <name>Mg(2+)</name>
        <dbReference type="ChEBI" id="CHEBI:18420"/>
    </cofactor>
</comment>
<dbReference type="GO" id="GO:0046872">
    <property type="term" value="F:metal ion binding"/>
    <property type="evidence" value="ECO:0007669"/>
    <property type="project" value="UniProtKB-KW"/>
</dbReference>
<keyword evidence="11 21" id="KW-1133">Transmembrane helix</keyword>
<keyword evidence="16 19" id="KW-1208">Phospholipid metabolism</keyword>
<dbReference type="InterPro" id="IPR014387">
    <property type="entry name" value="CDP_diag_ino_3_P_euk"/>
</dbReference>
<keyword evidence="23" id="KW-1185">Reference proteome</keyword>
<dbReference type="EC" id="2.7.8.11" evidence="19"/>
<dbReference type="EMBL" id="CAJJDM010000026">
    <property type="protein sequence ID" value="CAD8058473.1"/>
    <property type="molecule type" value="Genomic_DNA"/>
</dbReference>
<evidence type="ECO:0000313" key="22">
    <source>
        <dbReference type="EMBL" id="CAD8058473.1"/>
    </source>
</evidence>
<dbReference type="InterPro" id="IPR048254">
    <property type="entry name" value="CDP_ALCOHOL_P_TRANSF_CS"/>
</dbReference>
<comment type="cofactor">
    <cofactor evidence="1">
        <name>Mn(2+)</name>
        <dbReference type="ChEBI" id="CHEBI:29035"/>
    </cofactor>
</comment>
<keyword evidence="15" id="KW-0464">Manganese</keyword>
<comment type="subcellular location">
    <subcellularLocation>
        <location evidence="3">Endoplasmic reticulum membrane</location>
        <topology evidence="3">Multi-pass membrane protein</topology>
    </subcellularLocation>
</comment>
<evidence type="ECO:0000256" key="2">
    <source>
        <dbReference type="ARBA" id="ARBA00001946"/>
    </source>
</evidence>
<evidence type="ECO:0000256" key="19">
    <source>
        <dbReference type="PIRNR" id="PIRNR000848"/>
    </source>
</evidence>
<evidence type="ECO:0000313" key="23">
    <source>
        <dbReference type="Proteomes" id="UP000688137"/>
    </source>
</evidence>
<keyword evidence="12 19" id="KW-0443">Lipid metabolism</keyword>
<keyword evidence="5 19" id="KW-0444">Lipid biosynthesis</keyword>
<evidence type="ECO:0000256" key="6">
    <source>
        <dbReference type="ARBA" id="ARBA00022679"/>
    </source>
</evidence>
<evidence type="ECO:0000256" key="1">
    <source>
        <dbReference type="ARBA" id="ARBA00001936"/>
    </source>
</evidence>
<reference evidence="22" key="1">
    <citation type="submission" date="2021-01" db="EMBL/GenBank/DDBJ databases">
        <authorList>
            <consortium name="Genoscope - CEA"/>
            <person name="William W."/>
        </authorList>
    </citation>
    <scope>NUCLEOTIDE SEQUENCE</scope>
</reference>
<dbReference type="FunFam" id="1.20.120.1760:FF:000021">
    <property type="entry name" value="CDP-diacylglycerol--inositol 3-phosphatidyltransferase"/>
    <property type="match status" value="1"/>
</dbReference>
<dbReference type="GO" id="GO:0005794">
    <property type="term" value="C:Golgi apparatus"/>
    <property type="evidence" value="ECO:0007669"/>
    <property type="project" value="TreeGrafter"/>
</dbReference>
<dbReference type="PIRSF" id="PIRSF000848">
    <property type="entry name" value="CDP_diag_ino_3_P"/>
    <property type="match status" value="1"/>
</dbReference>
<gene>
    <name evidence="22" type="ORF">PPRIM_AZ9-3.1.T0270238</name>
</gene>
<dbReference type="PANTHER" id="PTHR15362:SF4">
    <property type="entry name" value="CDP-DIACYLGLYCEROL--INOSITOL 3-PHOSPHATIDYLTRANSFERASE"/>
    <property type="match status" value="1"/>
</dbReference>
<evidence type="ECO:0000256" key="15">
    <source>
        <dbReference type="ARBA" id="ARBA00023211"/>
    </source>
</evidence>
<keyword evidence="8" id="KW-0479">Metal-binding</keyword>
<dbReference type="OMA" id="VTGVFFY"/>
<evidence type="ECO:0000256" key="10">
    <source>
        <dbReference type="ARBA" id="ARBA00022842"/>
    </source>
</evidence>